<evidence type="ECO:0008006" key="3">
    <source>
        <dbReference type="Google" id="ProtNLM"/>
    </source>
</evidence>
<evidence type="ECO:0000313" key="2">
    <source>
        <dbReference type="Proteomes" id="UP000470771"/>
    </source>
</evidence>
<keyword evidence="2" id="KW-1185">Reference proteome</keyword>
<dbReference type="Proteomes" id="UP000470771">
    <property type="component" value="Unassembled WGS sequence"/>
</dbReference>
<dbReference type="PROSITE" id="PS51257">
    <property type="entry name" value="PROKAR_LIPOPROTEIN"/>
    <property type="match status" value="1"/>
</dbReference>
<dbReference type="AlphaFoldDB" id="A0A6N9NMS1"/>
<dbReference type="RefSeq" id="WP_160634139.1">
    <property type="nucleotide sequence ID" value="NZ_WWNE01000014.1"/>
</dbReference>
<accession>A0A6N9NMS1</accession>
<gene>
    <name evidence="1" type="ORF">GQN54_13715</name>
</gene>
<dbReference type="EMBL" id="WWNE01000014">
    <property type="protein sequence ID" value="NBG67182.1"/>
    <property type="molecule type" value="Genomic_DNA"/>
</dbReference>
<reference evidence="1 2" key="1">
    <citation type="submission" date="2019-12" db="EMBL/GenBank/DDBJ databases">
        <authorList>
            <person name="Zhao J."/>
        </authorList>
    </citation>
    <scope>NUCLEOTIDE SEQUENCE [LARGE SCALE GENOMIC DNA]</scope>
    <source>
        <strain evidence="1 2">S-15</strain>
    </source>
</reference>
<name>A0A6N9NMS1_9FLAO</name>
<sequence length="291" mass="32810">MKKLLIVFISFSSLAACVTKHEEKKEVLDDPVLIEAEVSIKELFYAVPSPMELSTLFKKAGLQFEKSYLLSHEEMSHYHESEKMALILGVYGADLSYSSIFKRTQEAMVYMSVCKDLSENLGIGTGFNEKMVMRLESNIENKDSIISIIAASFLDMDNYLKENKQSENATLVVIGGWIEGIYLGTSMIQTSESNQEIKEVIRDQYGSLKSLIKLANSQTYTSQTQIAMLLAKLESVFKTIQPTSASSGTMQQEGELLVLKQTKIQEQEIDDTAFEEINEQIKIIRNTIIQH</sequence>
<protein>
    <recommendedName>
        <fullName evidence="3">Lipoprotein</fullName>
    </recommendedName>
</protein>
<organism evidence="1 2">
    <name type="scientific">Acidiluteibacter ferrifornacis</name>
    <dbReference type="NCBI Taxonomy" id="2692424"/>
    <lineage>
        <taxon>Bacteria</taxon>
        <taxon>Pseudomonadati</taxon>
        <taxon>Bacteroidota</taxon>
        <taxon>Flavobacteriia</taxon>
        <taxon>Flavobacteriales</taxon>
        <taxon>Cryomorphaceae</taxon>
        <taxon>Acidiluteibacter</taxon>
    </lineage>
</organism>
<proteinExistence type="predicted"/>
<evidence type="ECO:0000313" key="1">
    <source>
        <dbReference type="EMBL" id="NBG67182.1"/>
    </source>
</evidence>
<comment type="caution">
    <text evidence="1">The sequence shown here is derived from an EMBL/GenBank/DDBJ whole genome shotgun (WGS) entry which is preliminary data.</text>
</comment>